<dbReference type="InterPro" id="IPR017449">
    <property type="entry name" value="Pro-tRNA_synth_II"/>
</dbReference>
<dbReference type="EMBL" id="OBDR01000001">
    <property type="protein sequence ID" value="SNX99893.1"/>
    <property type="molecule type" value="Genomic_DNA"/>
</dbReference>
<proteinExistence type="inferred from homology"/>
<dbReference type="FunFam" id="3.40.50.800:FF:000005">
    <property type="entry name" value="bifunctional glutamate/proline--tRNA ligase"/>
    <property type="match status" value="1"/>
</dbReference>
<comment type="catalytic activity">
    <reaction evidence="8 10">
        <text>tRNA(Pro) + L-proline + ATP = L-prolyl-tRNA(Pro) + AMP + diphosphate</text>
        <dbReference type="Rhea" id="RHEA:14305"/>
        <dbReference type="Rhea" id="RHEA-COMP:9700"/>
        <dbReference type="Rhea" id="RHEA-COMP:9702"/>
        <dbReference type="ChEBI" id="CHEBI:30616"/>
        <dbReference type="ChEBI" id="CHEBI:33019"/>
        <dbReference type="ChEBI" id="CHEBI:60039"/>
        <dbReference type="ChEBI" id="CHEBI:78442"/>
        <dbReference type="ChEBI" id="CHEBI:78532"/>
        <dbReference type="ChEBI" id="CHEBI:456215"/>
        <dbReference type="EC" id="6.1.1.15"/>
    </reaction>
</comment>
<evidence type="ECO:0000256" key="1">
    <source>
        <dbReference type="ARBA" id="ARBA00004496"/>
    </source>
</evidence>
<dbReference type="InterPro" id="IPR004154">
    <property type="entry name" value="Anticodon-bd"/>
</dbReference>
<dbReference type="GO" id="GO:0017101">
    <property type="term" value="C:aminoacyl-tRNA synthetase multienzyme complex"/>
    <property type="evidence" value="ECO:0007669"/>
    <property type="project" value="TreeGrafter"/>
</dbReference>
<dbReference type="Gene3D" id="3.30.110.30">
    <property type="entry name" value="C-terminal domain of ProRS"/>
    <property type="match status" value="1"/>
</dbReference>
<dbReference type="SUPFAM" id="SSF64586">
    <property type="entry name" value="C-terminal domain of ProRS"/>
    <property type="match status" value="1"/>
</dbReference>
<dbReference type="EMBL" id="SMMS01000001">
    <property type="protein sequence ID" value="TCL11066.1"/>
    <property type="molecule type" value="Genomic_DNA"/>
</dbReference>
<dbReference type="Proteomes" id="UP000295404">
    <property type="component" value="Unassembled WGS sequence"/>
</dbReference>
<evidence type="ECO:0000259" key="11">
    <source>
        <dbReference type="PROSITE" id="PS50862"/>
    </source>
</evidence>
<dbReference type="Proteomes" id="UP000251060">
    <property type="component" value="Unassembled WGS sequence"/>
</dbReference>
<dbReference type="FunFam" id="3.30.930.10:FF:000037">
    <property type="entry name" value="Proline--tRNA ligase"/>
    <property type="match status" value="1"/>
</dbReference>
<keyword evidence="15" id="KW-1185">Reference proteome</keyword>
<dbReference type="PRINTS" id="PR01046">
    <property type="entry name" value="TRNASYNTHPRO"/>
</dbReference>
<evidence type="ECO:0000313" key="14">
    <source>
        <dbReference type="EMBL" id="TCL11066.1"/>
    </source>
</evidence>
<keyword evidence="4 10" id="KW-0547">Nucleotide-binding</keyword>
<reference evidence="15" key="2">
    <citation type="submission" date="2017-09" db="EMBL/GenBank/DDBJ databases">
        <authorList>
            <person name="Varghese N."/>
            <person name="Submissions S."/>
        </authorList>
    </citation>
    <scope>NUCLEOTIDE SEQUENCE [LARGE SCALE GENOMIC DNA]</scope>
    <source>
        <strain evidence="15">WG-1MB</strain>
    </source>
</reference>
<evidence type="ECO:0000256" key="3">
    <source>
        <dbReference type="ARBA" id="ARBA00022598"/>
    </source>
</evidence>
<dbReference type="PROSITE" id="PS50862">
    <property type="entry name" value="AA_TRNA_LIGASE_II"/>
    <property type="match status" value="1"/>
</dbReference>
<protein>
    <recommendedName>
        <fullName evidence="10">Proline--tRNA ligase</fullName>
        <ecNumber evidence="10">6.1.1.15</ecNumber>
    </recommendedName>
    <alternativeName>
        <fullName evidence="10">Prolyl-tRNA synthetase</fullName>
        <shortName evidence="10">ProRS</shortName>
    </alternativeName>
</protein>
<keyword evidence="5 10" id="KW-0067">ATP-binding</keyword>
<dbReference type="Gene3D" id="3.30.930.10">
    <property type="entry name" value="Bira Bifunctional Protein, Domain 2"/>
    <property type="match status" value="1"/>
</dbReference>
<feature type="domain" description="Aminoacyl-transfer RNA synthetases class-II family profile" evidence="11">
    <location>
        <begin position="77"/>
        <end position="306"/>
    </location>
</feature>
<gene>
    <name evidence="10" type="primary">proS</name>
    <name evidence="12" type="ORF">B0H22_101289</name>
    <name evidence="14" type="ORF">C7960_0165</name>
    <name evidence="13" type="ORF">SAMN06295989_101134</name>
</gene>
<comment type="function">
    <text evidence="10">Catalyzes the attachment of proline to tRNA(Pro) in a two-step reaction: proline is first activated by ATP to form Pro-AMP and then transferred to the acceptor end of tRNA(Pro).</text>
</comment>
<evidence type="ECO:0000256" key="5">
    <source>
        <dbReference type="ARBA" id="ARBA00022840"/>
    </source>
</evidence>
<evidence type="ECO:0000313" key="16">
    <source>
        <dbReference type="Proteomes" id="UP000251060"/>
    </source>
</evidence>
<comment type="subcellular location">
    <subcellularLocation>
        <location evidence="1 10">Cytoplasm</location>
    </subcellularLocation>
</comment>
<evidence type="ECO:0000256" key="4">
    <source>
        <dbReference type="ARBA" id="ARBA00022741"/>
    </source>
</evidence>
<dbReference type="HAMAP" id="MF_01571">
    <property type="entry name" value="Pro_tRNA_synth_type3"/>
    <property type="match status" value="1"/>
</dbReference>
<evidence type="ECO:0000313" key="13">
    <source>
        <dbReference type="EMBL" id="SNX99893.1"/>
    </source>
</evidence>
<keyword evidence="2 10" id="KW-0963">Cytoplasm</keyword>
<evidence type="ECO:0000256" key="10">
    <source>
        <dbReference type="HAMAP-Rule" id="MF_01571"/>
    </source>
</evidence>
<evidence type="ECO:0000256" key="7">
    <source>
        <dbReference type="ARBA" id="ARBA00023146"/>
    </source>
</evidence>
<evidence type="ECO:0000256" key="9">
    <source>
        <dbReference type="ARBA" id="ARBA00060806"/>
    </source>
</evidence>
<dbReference type="Pfam" id="PF03129">
    <property type="entry name" value="HGTP_anticodon"/>
    <property type="match status" value="1"/>
</dbReference>
<dbReference type="CDD" id="cd00778">
    <property type="entry name" value="ProRS_core_arch_euk"/>
    <property type="match status" value="1"/>
</dbReference>
<evidence type="ECO:0000256" key="8">
    <source>
        <dbReference type="ARBA" id="ARBA00047671"/>
    </source>
</evidence>
<dbReference type="Pfam" id="PF09180">
    <property type="entry name" value="ProRS-C_1"/>
    <property type="match status" value="1"/>
</dbReference>
<dbReference type="InterPro" id="IPR002316">
    <property type="entry name" value="Pro-tRNA-ligase_IIa"/>
</dbReference>
<dbReference type="InterPro" id="IPR006195">
    <property type="entry name" value="aa-tRNA-synth_II"/>
</dbReference>
<comment type="subunit">
    <text evidence="10">Homodimer.</text>
</comment>
<evidence type="ECO:0000313" key="15">
    <source>
        <dbReference type="Proteomes" id="UP000217726"/>
    </source>
</evidence>
<dbReference type="GO" id="GO:0005524">
    <property type="term" value="F:ATP binding"/>
    <property type="evidence" value="ECO:0007669"/>
    <property type="project" value="UniProtKB-UniRule"/>
</dbReference>
<dbReference type="InterPro" id="IPR036621">
    <property type="entry name" value="Anticodon-bd_dom_sf"/>
</dbReference>
<keyword evidence="3 10" id="KW-0436">Ligase</keyword>
<name>A0A285EM38_9EURY</name>
<dbReference type="InterPro" id="IPR045864">
    <property type="entry name" value="aa-tRNA-synth_II/BPL/LPL"/>
</dbReference>
<comment type="domain">
    <text evidence="10">Consists of three domains: the N-terminal catalytic domain, the anticodon-binding domain and the C-terminal extension.</text>
</comment>
<dbReference type="EC" id="6.1.1.15" evidence="10"/>
<dbReference type="GO" id="GO:0006433">
    <property type="term" value="P:prolyl-tRNA aminoacylation"/>
    <property type="evidence" value="ECO:0007669"/>
    <property type="project" value="UniProtKB-UniRule"/>
</dbReference>
<dbReference type="InterPro" id="IPR002314">
    <property type="entry name" value="aa-tRNA-synt_IIb"/>
</dbReference>
<reference evidence="14 17" key="3">
    <citation type="submission" date="2019-03" db="EMBL/GenBank/DDBJ databases">
        <title>Subsurface microbial communities from deep shales in Ohio and West Virginia, USA.</title>
        <authorList>
            <person name="Wrighton K."/>
        </authorList>
    </citation>
    <scope>NUCLEOTIDE SEQUENCE [LARGE SCALE GENOMIC DNA]</scope>
    <source>
        <strain evidence="12 16">DSM 10369</strain>
        <strain evidence="14 17">WG1_MB</strain>
    </source>
</reference>
<dbReference type="Pfam" id="PF00587">
    <property type="entry name" value="tRNA-synt_2b"/>
    <property type="match status" value="1"/>
</dbReference>
<dbReference type="Gene3D" id="3.40.50.800">
    <property type="entry name" value="Anticodon-binding domain"/>
    <property type="match status" value="1"/>
</dbReference>
<dbReference type="PANTHER" id="PTHR43382">
    <property type="entry name" value="PROLYL-TRNA SYNTHETASE"/>
    <property type="match status" value="1"/>
</dbReference>
<dbReference type="InterPro" id="IPR004499">
    <property type="entry name" value="Pro-tRNA-ligase_IIa_arc-type"/>
</dbReference>
<evidence type="ECO:0000256" key="6">
    <source>
        <dbReference type="ARBA" id="ARBA00022917"/>
    </source>
</evidence>
<organism evidence="13 15">
    <name type="scientific">Methanohalophilus euhalobius</name>
    <dbReference type="NCBI Taxonomy" id="51203"/>
    <lineage>
        <taxon>Archaea</taxon>
        <taxon>Methanobacteriati</taxon>
        <taxon>Methanobacteriota</taxon>
        <taxon>Stenosarchaea group</taxon>
        <taxon>Methanomicrobia</taxon>
        <taxon>Methanosarcinales</taxon>
        <taxon>Methanosarcinaceae</taxon>
        <taxon>Methanohalophilus</taxon>
    </lineage>
</organism>
<dbReference type="Proteomes" id="UP000217726">
    <property type="component" value="Unassembled WGS sequence"/>
</dbReference>
<dbReference type="GO" id="GO:0004827">
    <property type="term" value="F:proline-tRNA ligase activity"/>
    <property type="evidence" value="ECO:0007669"/>
    <property type="project" value="UniProtKB-UniRule"/>
</dbReference>
<dbReference type="SUPFAM" id="SSF52954">
    <property type="entry name" value="Class II aaRS ABD-related"/>
    <property type="match status" value="1"/>
</dbReference>
<dbReference type="InterPro" id="IPR033721">
    <property type="entry name" value="ProRS_core_arch_euk"/>
</dbReference>
<dbReference type="AlphaFoldDB" id="A0A285EM38"/>
<evidence type="ECO:0000256" key="2">
    <source>
        <dbReference type="ARBA" id="ARBA00022490"/>
    </source>
</evidence>
<dbReference type="InterPro" id="IPR016061">
    <property type="entry name" value="Pro-tRNA_ligase_II_C"/>
</dbReference>
<sequence>MTKNNGFIYLRRILKTISGDFMGEQEKEASLPSKDNFSEWYNELLQIAKIMDVRYPVKGLYVWHPFGFTIRKKTYSIMRELLDRDHEETMFPLLVPESEFMKEAQHIKGFEDEVYWVTHGGTSPLEVKLALRPTSETAIYPMYKLWVRSHADLPLRLYQIVNTFRYETKHTRPLIRLREITSFKEAHTVHATWDEAAGQVDEAIRIYTEFYHRLAIPILSSRRPDWDKFPGADYTIAVDSLMPDGRTLQVGTAHHLGDNFAKTFEITYEDSEGEQVYAHQACYGVSERCLAALISTHGDDKGLVLPPEVAPVQVVIIPIIFKNPEEVLAACEKVSEELKDAGIKVKTDDSDKRPGAKYYKWEMQGVPIRLEIGPRDLKNKAAMMARRDTGEKEQIPLEDIASTIKDTFADIHENLYSQAEAQLREHIFLCEGLEGIKDKLVHGIVQTYWCGKKDCGKEMEDVIGAGILGIPNEQPGCKGKKCPLCGEEAVNSIYISRTY</sequence>
<keyword evidence="7 10" id="KW-0030">Aminoacyl-tRNA synthetase</keyword>
<evidence type="ECO:0000313" key="17">
    <source>
        <dbReference type="Proteomes" id="UP000295404"/>
    </source>
</evidence>
<dbReference type="SMART" id="SM00946">
    <property type="entry name" value="ProRS-C_1"/>
    <property type="match status" value="1"/>
</dbReference>
<dbReference type="GO" id="GO:0005737">
    <property type="term" value="C:cytoplasm"/>
    <property type="evidence" value="ECO:0007669"/>
    <property type="project" value="UniProtKB-SubCell"/>
</dbReference>
<dbReference type="EMBL" id="PVBU01000001">
    <property type="protein sequence ID" value="PQV43864.1"/>
    <property type="molecule type" value="Genomic_DNA"/>
</dbReference>
<dbReference type="NCBIfam" id="TIGR00408">
    <property type="entry name" value="proS_fam_I"/>
    <property type="match status" value="1"/>
</dbReference>
<dbReference type="PANTHER" id="PTHR43382:SF2">
    <property type="entry name" value="BIFUNCTIONAL GLUTAMATE_PROLINE--TRNA LIGASE"/>
    <property type="match status" value="1"/>
</dbReference>
<dbReference type="CDD" id="cd00862">
    <property type="entry name" value="ProRS_anticodon_zinc"/>
    <property type="match status" value="1"/>
</dbReference>
<keyword evidence="6 10" id="KW-0648">Protein biosynthesis</keyword>
<evidence type="ECO:0000313" key="12">
    <source>
        <dbReference type="EMBL" id="PQV43864.1"/>
    </source>
</evidence>
<accession>A0A285EM38</accession>
<reference evidence="13" key="1">
    <citation type="submission" date="2017-09" db="EMBL/GenBank/DDBJ databases">
        <authorList>
            <person name="Ehlers B."/>
            <person name="Leendertz F.H."/>
        </authorList>
    </citation>
    <scope>NUCLEOTIDE SEQUENCE [LARGE SCALE GENOMIC DNA]</scope>
    <source>
        <strain evidence="13">WG-1MB</strain>
    </source>
</reference>
<dbReference type="SUPFAM" id="SSF55681">
    <property type="entry name" value="Class II aaRS and biotin synthetases"/>
    <property type="match status" value="1"/>
</dbReference>
<comment type="similarity">
    <text evidence="9 10">Belongs to the class-II aminoacyl-tRNA synthetase family. ProS type 3 subfamily.</text>
</comment>